<dbReference type="Proteomes" id="UP001055879">
    <property type="component" value="Linkage Group LG17"/>
</dbReference>
<accession>A0ACB8XJD9</accession>
<protein>
    <submittedName>
        <fullName evidence="1">Uncharacterized protein</fullName>
    </submittedName>
</protein>
<reference evidence="2" key="1">
    <citation type="journal article" date="2022" name="Mol. Ecol. Resour.">
        <title>The genomes of chicory, endive, great burdock and yacon provide insights into Asteraceae palaeo-polyploidization history and plant inulin production.</title>
        <authorList>
            <person name="Fan W."/>
            <person name="Wang S."/>
            <person name="Wang H."/>
            <person name="Wang A."/>
            <person name="Jiang F."/>
            <person name="Liu H."/>
            <person name="Zhao H."/>
            <person name="Xu D."/>
            <person name="Zhang Y."/>
        </authorList>
    </citation>
    <scope>NUCLEOTIDE SEQUENCE [LARGE SCALE GENOMIC DNA]</scope>
    <source>
        <strain evidence="2">cv. Niubang</strain>
    </source>
</reference>
<reference evidence="1 2" key="2">
    <citation type="journal article" date="2022" name="Mol. Ecol. Resour.">
        <title>The genomes of chicory, endive, great burdock and yacon provide insights into Asteraceae paleo-polyploidization history and plant inulin production.</title>
        <authorList>
            <person name="Fan W."/>
            <person name="Wang S."/>
            <person name="Wang H."/>
            <person name="Wang A."/>
            <person name="Jiang F."/>
            <person name="Liu H."/>
            <person name="Zhao H."/>
            <person name="Xu D."/>
            <person name="Zhang Y."/>
        </authorList>
    </citation>
    <scope>NUCLEOTIDE SEQUENCE [LARGE SCALE GENOMIC DNA]</scope>
    <source>
        <strain evidence="2">cv. Niubang</strain>
    </source>
</reference>
<gene>
    <name evidence="1" type="ORF">L6452_43041</name>
</gene>
<evidence type="ECO:0000313" key="2">
    <source>
        <dbReference type="Proteomes" id="UP001055879"/>
    </source>
</evidence>
<name>A0ACB8XJD9_ARCLA</name>
<proteinExistence type="predicted"/>
<sequence>MFSRSKGHADWGIELINAALDDEVPLVRSAACRAIGVIACFPQVFKRYFGSPLCLSTLSNSEQRGRELQRNEKKRSRNSRHSSTKHEKLGISFFPSKSDFQIRQSPPQINSISTLLPDLYLFLIDFTPHSNNLLFSYGLSFVLEGIK</sequence>
<evidence type="ECO:0000313" key="1">
    <source>
        <dbReference type="EMBL" id="KAI3667970.1"/>
    </source>
</evidence>
<organism evidence="1 2">
    <name type="scientific">Arctium lappa</name>
    <name type="common">Greater burdock</name>
    <name type="synonym">Lappa major</name>
    <dbReference type="NCBI Taxonomy" id="4217"/>
    <lineage>
        <taxon>Eukaryota</taxon>
        <taxon>Viridiplantae</taxon>
        <taxon>Streptophyta</taxon>
        <taxon>Embryophyta</taxon>
        <taxon>Tracheophyta</taxon>
        <taxon>Spermatophyta</taxon>
        <taxon>Magnoliopsida</taxon>
        <taxon>eudicotyledons</taxon>
        <taxon>Gunneridae</taxon>
        <taxon>Pentapetalae</taxon>
        <taxon>asterids</taxon>
        <taxon>campanulids</taxon>
        <taxon>Asterales</taxon>
        <taxon>Asteraceae</taxon>
        <taxon>Carduoideae</taxon>
        <taxon>Cardueae</taxon>
        <taxon>Arctiinae</taxon>
        <taxon>Arctium</taxon>
    </lineage>
</organism>
<comment type="caution">
    <text evidence="1">The sequence shown here is derived from an EMBL/GenBank/DDBJ whole genome shotgun (WGS) entry which is preliminary data.</text>
</comment>
<dbReference type="EMBL" id="CM042063">
    <property type="protein sequence ID" value="KAI3667970.1"/>
    <property type="molecule type" value="Genomic_DNA"/>
</dbReference>
<keyword evidence="2" id="KW-1185">Reference proteome</keyword>